<evidence type="ECO:0000256" key="2">
    <source>
        <dbReference type="ARBA" id="ARBA00007613"/>
    </source>
</evidence>
<keyword evidence="6" id="KW-0472">Membrane</keyword>
<comment type="subcellular location">
    <subcellularLocation>
        <location evidence="1">Cell outer membrane</location>
    </subcellularLocation>
</comment>
<comment type="similarity">
    <text evidence="2">Belongs to the outer membrane factor (OMF) (TC 1.B.17) family.</text>
</comment>
<evidence type="ECO:0000313" key="8">
    <source>
        <dbReference type="EMBL" id="MCT9810389.1"/>
    </source>
</evidence>
<comment type="caution">
    <text evidence="8">The sequence shown here is derived from an EMBL/GenBank/DDBJ whole genome shotgun (WGS) entry which is preliminary data.</text>
</comment>
<dbReference type="RefSeq" id="WP_261499404.1">
    <property type="nucleotide sequence ID" value="NZ_JAODYH010000003.1"/>
</dbReference>
<sequence>MRCLQAFHGSGATGIGAAGVGAAGVGKTRTGVALAAALLLTPAWALDLRQAYEAAQENDASIRASRAGAAAAHEKLPQARALRLPNLSFNAGANRNSLKTTSETFFGPRTSSNAYNSNTQALVLRQPIYRPYLSAQEDQARAQVAGADATLENDEQSLVLRVSEAYFDALLARMQRDLIAAQKLAYATQLDAATKGFKAGSGMRTDIDEAQARVDMSLAQELEAAQNVEFTRQRLAVLVGKPFGELADLDIASFRPQPPTPASLAEWIAQAEAANPQLRSLQAQVDTAAKEIEKANAGHKPTLDAVAGWARSDSDTVTNVNTVYNQKYVGLQLSVPLFAGGYVSSTVRQAVADQERARESLEAARRDLGVKVYEQYRAMTEGILRVGALAQAVRSAEQALQSSRKSFTAGARTTVDVLNAEQQRTLAARDLAQARYLYLLSRIRLQALAGNDRWANVDQANASLIAP</sequence>
<evidence type="ECO:0000256" key="7">
    <source>
        <dbReference type="ARBA" id="ARBA00023237"/>
    </source>
</evidence>
<keyword evidence="9" id="KW-1185">Reference proteome</keyword>
<dbReference type="SUPFAM" id="SSF56954">
    <property type="entry name" value="Outer membrane efflux proteins (OEP)"/>
    <property type="match status" value="1"/>
</dbReference>
<dbReference type="InterPro" id="IPR051906">
    <property type="entry name" value="TolC-like"/>
</dbReference>
<evidence type="ECO:0000256" key="6">
    <source>
        <dbReference type="ARBA" id="ARBA00023136"/>
    </source>
</evidence>
<gene>
    <name evidence="8" type="ORF">N0K08_07080</name>
</gene>
<dbReference type="NCBIfam" id="TIGR01844">
    <property type="entry name" value="type_I_sec_TolC"/>
    <property type="match status" value="1"/>
</dbReference>
<evidence type="ECO:0000256" key="1">
    <source>
        <dbReference type="ARBA" id="ARBA00004442"/>
    </source>
</evidence>
<name>A0ABT2PIU3_9BURK</name>
<evidence type="ECO:0000256" key="5">
    <source>
        <dbReference type="ARBA" id="ARBA00022692"/>
    </source>
</evidence>
<reference evidence="8 9" key="1">
    <citation type="submission" date="2022-09" db="EMBL/GenBank/DDBJ databases">
        <title>Draft genome of isolate Be4.</title>
        <authorList>
            <person name="Sanchez-Castro I."/>
            <person name="Martinez-Rodriguez P."/>
            <person name="Descostes M."/>
            <person name="Merroun M."/>
        </authorList>
    </citation>
    <scope>NUCLEOTIDE SEQUENCE [LARGE SCALE GENOMIC DNA]</scope>
    <source>
        <strain evidence="8 9">Be4</strain>
    </source>
</reference>
<dbReference type="InterPro" id="IPR010130">
    <property type="entry name" value="T1SS_OMP_TolC"/>
</dbReference>
<keyword evidence="3" id="KW-0813">Transport</keyword>
<dbReference type="PANTHER" id="PTHR30026:SF20">
    <property type="entry name" value="OUTER MEMBRANE PROTEIN TOLC"/>
    <property type="match status" value="1"/>
</dbReference>
<accession>A0ABT2PIU3</accession>
<protein>
    <submittedName>
        <fullName evidence="8">TolC family outer membrane protein</fullName>
    </submittedName>
</protein>
<dbReference type="EMBL" id="JAODYH010000003">
    <property type="protein sequence ID" value="MCT9810389.1"/>
    <property type="molecule type" value="Genomic_DNA"/>
</dbReference>
<dbReference type="PANTHER" id="PTHR30026">
    <property type="entry name" value="OUTER MEMBRANE PROTEIN TOLC"/>
    <property type="match status" value="1"/>
</dbReference>
<evidence type="ECO:0000256" key="4">
    <source>
        <dbReference type="ARBA" id="ARBA00022452"/>
    </source>
</evidence>
<organism evidence="8 9">
    <name type="scientific">Acidovorax bellezanensis</name>
    <dbReference type="NCBI Taxonomy" id="2976702"/>
    <lineage>
        <taxon>Bacteria</taxon>
        <taxon>Pseudomonadati</taxon>
        <taxon>Pseudomonadota</taxon>
        <taxon>Betaproteobacteria</taxon>
        <taxon>Burkholderiales</taxon>
        <taxon>Comamonadaceae</taxon>
        <taxon>Acidovorax</taxon>
    </lineage>
</organism>
<dbReference type="InterPro" id="IPR003423">
    <property type="entry name" value="OMP_efflux"/>
</dbReference>
<keyword evidence="7" id="KW-0998">Cell outer membrane</keyword>
<dbReference type="Proteomes" id="UP001525968">
    <property type="component" value="Unassembled WGS sequence"/>
</dbReference>
<dbReference type="Gene3D" id="1.20.1600.10">
    <property type="entry name" value="Outer membrane efflux proteins (OEP)"/>
    <property type="match status" value="1"/>
</dbReference>
<evidence type="ECO:0000256" key="3">
    <source>
        <dbReference type="ARBA" id="ARBA00022448"/>
    </source>
</evidence>
<keyword evidence="5" id="KW-0812">Transmembrane</keyword>
<evidence type="ECO:0000313" key="9">
    <source>
        <dbReference type="Proteomes" id="UP001525968"/>
    </source>
</evidence>
<keyword evidence="4" id="KW-1134">Transmembrane beta strand</keyword>
<dbReference type="Pfam" id="PF02321">
    <property type="entry name" value="OEP"/>
    <property type="match status" value="2"/>
</dbReference>
<proteinExistence type="inferred from homology"/>